<dbReference type="SUPFAM" id="SSF53850">
    <property type="entry name" value="Periplasmic binding protein-like II"/>
    <property type="match status" value="1"/>
</dbReference>
<dbReference type="EMBL" id="BJXW01000022">
    <property type="protein sequence ID" value="GEN31763.1"/>
    <property type="molecule type" value="Genomic_DNA"/>
</dbReference>
<accession>A0A511V1Y6</accession>
<dbReference type="InterPro" id="IPR001638">
    <property type="entry name" value="Solute-binding_3/MltF_N"/>
</dbReference>
<gene>
    <name evidence="7" type="ORF">CQU01_20010</name>
</gene>
<dbReference type="PROSITE" id="PS51257">
    <property type="entry name" value="PROKAR_LIPOPROTEIN"/>
    <property type="match status" value="1"/>
</dbReference>
<keyword evidence="8" id="KW-1185">Reference proteome</keyword>
<dbReference type="SMART" id="SM00062">
    <property type="entry name" value="PBPb"/>
    <property type="match status" value="1"/>
</dbReference>
<dbReference type="AlphaFoldDB" id="A0A511V1Y6"/>
<keyword evidence="3" id="KW-0449">Lipoprotein</keyword>
<dbReference type="OrthoDB" id="9811552at2"/>
<evidence type="ECO:0000313" key="8">
    <source>
        <dbReference type="Proteomes" id="UP000321491"/>
    </source>
</evidence>
<protein>
    <submittedName>
        <fullName evidence="7">ABC transporter substrate-binding protein</fullName>
    </submittedName>
</protein>
<evidence type="ECO:0000256" key="1">
    <source>
        <dbReference type="ARBA" id="ARBA00022729"/>
    </source>
</evidence>
<sequence>MKKNIVISLIVMLLVSLLAACSGEEETSSAKNGKDDKKILKMVTAAEFPPFETRNEAGEIIGFDIDLAEMISEKLGFELQIEDMNFDGIIGALQAGRADIAIAGMSATEERKKNVDFSEEYHHSSQMFISKPENEVKQMEDLKGKVVGVQLGSIQEEGAEKLADEYGFEVKKLDNVNIVIQEIMSNRVDVGYMDHEVATGYMESQDLVGFEDPTESAPGMGIAFPKDSELVEDVNKILNELEENGEMEKLREKWLSDYEAK</sequence>
<evidence type="ECO:0000256" key="3">
    <source>
        <dbReference type="ARBA" id="ARBA00023288"/>
    </source>
</evidence>
<keyword evidence="1 4" id="KW-0732">Signal</keyword>
<name>A0A511V1Y6_9BACI</name>
<feature type="domain" description="Solute-binding protein family 3/N-terminal" evidence="5">
    <location>
        <begin position="39"/>
        <end position="257"/>
    </location>
</feature>
<reference evidence="7 8" key="1">
    <citation type="submission" date="2019-07" db="EMBL/GenBank/DDBJ databases">
        <title>Whole genome shotgun sequence of Cerasibacillus quisquiliarum NBRC 102429.</title>
        <authorList>
            <person name="Hosoyama A."/>
            <person name="Uohara A."/>
            <person name="Ohji S."/>
            <person name="Ichikawa N."/>
        </authorList>
    </citation>
    <scope>NUCLEOTIDE SEQUENCE [LARGE SCALE GENOMIC DNA]</scope>
    <source>
        <strain evidence="7 8">NBRC 102429</strain>
    </source>
</reference>
<dbReference type="Pfam" id="PF00497">
    <property type="entry name" value="SBP_bac_3"/>
    <property type="match status" value="1"/>
</dbReference>
<dbReference type="Proteomes" id="UP000321491">
    <property type="component" value="Unassembled WGS sequence"/>
</dbReference>
<evidence type="ECO:0000256" key="4">
    <source>
        <dbReference type="SAM" id="SignalP"/>
    </source>
</evidence>
<feature type="signal peptide" evidence="4">
    <location>
        <begin position="1"/>
        <end position="19"/>
    </location>
</feature>
<comment type="caution">
    <text evidence="7">The sequence shown here is derived from an EMBL/GenBank/DDBJ whole genome shotgun (WGS) entry which is preliminary data.</text>
</comment>
<evidence type="ECO:0000259" key="6">
    <source>
        <dbReference type="SMART" id="SM00079"/>
    </source>
</evidence>
<evidence type="ECO:0000256" key="2">
    <source>
        <dbReference type="ARBA" id="ARBA00023139"/>
    </source>
</evidence>
<dbReference type="PANTHER" id="PTHR35936:SF17">
    <property type="entry name" value="ARGININE-BINDING EXTRACELLULAR PROTEIN ARTP"/>
    <property type="match status" value="1"/>
</dbReference>
<organism evidence="7 8">
    <name type="scientific">Cerasibacillus quisquiliarum</name>
    <dbReference type="NCBI Taxonomy" id="227865"/>
    <lineage>
        <taxon>Bacteria</taxon>
        <taxon>Bacillati</taxon>
        <taxon>Bacillota</taxon>
        <taxon>Bacilli</taxon>
        <taxon>Bacillales</taxon>
        <taxon>Bacillaceae</taxon>
        <taxon>Cerasibacillus</taxon>
    </lineage>
</organism>
<dbReference type="Gene3D" id="3.40.190.10">
    <property type="entry name" value="Periplasmic binding protein-like II"/>
    <property type="match status" value="2"/>
</dbReference>
<dbReference type="SMART" id="SM00079">
    <property type="entry name" value="PBPe"/>
    <property type="match status" value="1"/>
</dbReference>
<dbReference type="InterPro" id="IPR001320">
    <property type="entry name" value="Iontro_rcpt_C"/>
</dbReference>
<dbReference type="RefSeq" id="WP_146938146.1">
    <property type="nucleotide sequence ID" value="NZ_BJXW01000022.1"/>
</dbReference>
<feature type="domain" description="Ionotropic glutamate receptor C-terminal" evidence="6">
    <location>
        <begin position="39"/>
        <end position="257"/>
    </location>
</feature>
<dbReference type="GO" id="GO:0016020">
    <property type="term" value="C:membrane"/>
    <property type="evidence" value="ECO:0007669"/>
    <property type="project" value="InterPro"/>
</dbReference>
<dbReference type="GO" id="GO:0015276">
    <property type="term" value="F:ligand-gated monoatomic ion channel activity"/>
    <property type="evidence" value="ECO:0007669"/>
    <property type="project" value="InterPro"/>
</dbReference>
<proteinExistence type="predicted"/>
<evidence type="ECO:0000259" key="5">
    <source>
        <dbReference type="SMART" id="SM00062"/>
    </source>
</evidence>
<dbReference type="PANTHER" id="PTHR35936">
    <property type="entry name" value="MEMBRANE-BOUND LYTIC MUREIN TRANSGLYCOSYLASE F"/>
    <property type="match status" value="1"/>
</dbReference>
<feature type="chain" id="PRO_5038830600" evidence="4">
    <location>
        <begin position="20"/>
        <end position="261"/>
    </location>
</feature>
<keyword evidence="2" id="KW-0564">Palmitate</keyword>
<evidence type="ECO:0000313" key="7">
    <source>
        <dbReference type="EMBL" id="GEN31763.1"/>
    </source>
</evidence>